<dbReference type="AlphaFoldDB" id="A0AAN6SH38"/>
<feature type="compositionally biased region" description="Basic and acidic residues" evidence="1">
    <location>
        <begin position="110"/>
        <end position="122"/>
    </location>
</feature>
<feature type="region of interest" description="Disordered" evidence="1">
    <location>
        <begin position="128"/>
        <end position="283"/>
    </location>
</feature>
<feature type="compositionally biased region" description="Acidic residues" evidence="1">
    <location>
        <begin position="137"/>
        <end position="151"/>
    </location>
</feature>
<sequence>HIDSTYLHPRYKPNCKRPNLSALPASPVGIKKREGKRRRQRNATLEKEQEKTRTMSSSTETPSPPDRCPPPLSSPASDSADSLDIEDVPRKFFRSYLSLTEKMGEGSNMNERDMRKFRREETERIRREVQADRGYDGDVETEDILLSDDGSDADHAEVERGHDGDIEIGDVPSRSHKVKGRDCGNNGLIKREAQTQREYDGDSEMKDVPPGPSHGVEGTLGNNGFGKSNLETPKEQTEPQGEKKESKKRVRFSEEAGDDEEQVEYEREHKRRKSGEGSMHSSQ</sequence>
<gene>
    <name evidence="2" type="ORF">QBC32DRAFT_387623</name>
</gene>
<keyword evidence="3" id="KW-1185">Reference proteome</keyword>
<feature type="compositionally biased region" description="Basic and acidic residues" evidence="1">
    <location>
        <begin position="189"/>
        <end position="207"/>
    </location>
</feature>
<evidence type="ECO:0000313" key="3">
    <source>
        <dbReference type="Proteomes" id="UP001303222"/>
    </source>
</evidence>
<feature type="compositionally biased region" description="Basic and acidic residues" evidence="1">
    <location>
        <begin position="152"/>
        <end position="165"/>
    </location>
</feature>
<reference evidence="2" key="1">
    <citation type="journal article" date="2023" name="Mol. Phylogenet. Evol.">
        <title>Genome-scale phylogeny and comparative genomics of the fungal order Sordariales.</title>
        <authorList>
            <person name="Hensen N."/>
            <person name="Bonometti L."/>
            <person name="Westerberg I."/>
            <person name="Brannstrom I.O."/>
            <person name="Guillou S."/>
            <person name="Cros-Aarteil S."/>
            <person name="Calhoun S."/>
            <person name="Haridas S."/>
            <person name="Kuo A."/>
            <person name="Mondo S."/>
            <person name="Pangilinan J."/>
            <person name="Riley R."/>
            <person name="LaButti K."/>
            <person name="Andreopoulos B."/>
            <person name="Lipzen A."/>
            <person name="Chen C."/>
            <person name="Yan M."/>
            <person name="Daum C."/>
            <person name="Ng V."/>
            <person name="Clum A."/>
            <person name="Steindorff A."/>
            <person name="Ohm R.A."/>
            <person name="Martin F."/>
            <person name="Silar P."/>
            <person name="Natvig D.O."/>
            <person name="Lalanne C."/>
            <person name="Gautier V."/>
            <person name="Ament-Velasquez S.L."/>
            <person name="Kruys A."/>
            <person name="Hutchinson M.I."/>
            <person name="Powell A.J."/>
            <person name="Barry K."/>
            <person name="Miller A.N."/>
            <person name="Grigoriev I.V."/>
            <person name="Debuchy R."/>
            <person name="Gladieux P."/>
            <person name="Hiltunen Thoren M."/>
            <person name="Johannesson H."/>
        </authorList>
    </citation>
    <scope>NUCLEOTIDE SEQUENCE</scope>
    <source>
        <strain evidence="2">CBS 626.80</strain>
    </source>
</reference>
<evidence type="ECO:0000256" key="1">
    <source>
        <dbReference type="SAM" id="MobiDB-lite"/>
    </source>
</evidence>
<dbReference type="Proteomes" id="UP001303222">
    <property type="component" value="Unassembled WGS sequence"/>
</dbReference>
<feature type="non-terminal residue" evidence="2">
    <location>
        <position position="1"/>
    </location>
</feature>
<comment type="caution">
    <text evidence="2">The sequence shown here is derived from an EMBL/GenBank/DDBJ whole genome shotgun (WGS) entry which is preliminary data.</text>
</comment>
<organism evidence="2 3">
    <name type="scientific">Pseudoneurospora amorphoporcata</name>
    <dbReference type="NCBI Taxonomy" id="241081"/>
    <lineage>
        <taxon>Eukaryota</taxon>
        <taxon>Fungi</taxon>
        <taxon>Dikarya</taxon>
        <taxon>Ascomycota</taxon>
        <taxon>Pezizomycotina</taxon>
        <taxon>Sordariomycetes</taxon>
        <taxon>Sordariomycetidae</taxon>
        <taxon>Sordariales</taxon>
        <taxon>Sordariaceae</taxon>
        <taxon>Pseudoneurospora</taxon>
    </lineage>
</organism>
<feature type="compositionally biased region" description="Basic and acidic residues" evidence="1">
    <location>
        <begin position="44"/>
        <end position="53"/>
    </location>
</feature>
<proteinExistence type="predicted"/>
<feature type="region of interest" description="Disordered" evidence="1">
    <location>
        <begin position="103"/>
        <end position="122"/>
    </location>
</feature>
<feature type="compositionally biased region" description="Polar residues" evidence="1">
    <location>
        <begin position="220"/>
        <end position="231"/>
    </location>
</feature>
<reference evidence="2" key="2">
    <citation type="submission" date="2023-06" db="EMBL/GenBank/DDBJ databases">
        <authorList>
            <consortium name="Lawrence Berkeley National Laboratory"/>
            <person name="Mondo S.J."/>
            <person name="Hensen N."/>
            <person name="Bonometti L."/>
            <person name="Westerberg I."/>
            <person name="Brannstrom I.O."/>
            <person name="Guillou S."/>
            <person name="Cros-Aarteil S."/>
            <person name="Calhoun S."/>
            <person name="Haridas S."/>
            <person name="Kuo A."/>
            <person name="Pangilinan J."/>
            <person name="Riley R."/>
            <person name="Labutti K."/>
            <person name="Andreopoulos B."/>
            <person name="Lipzen A."/>
            <person name="Chen C."/>
            <person name="Yanf M."/>
            <person name="Daum C."/>
            <person name="Ng V."/>
            <person name="Clum A."/>
            <person name="Steindorff A."/>
            <person name="Ohm R."/>
            <person name="Martin F."/>
            <person name="Silar P."/>
            <person name="Natvig D."/>
            <person name="Lalanne C."/>
            <person name="Gautier V."/>
            <person name="Ament-Velasquez S.L."/>
            <person name="Kruys A."/>
            <person name="Hutchinson M.I."/>
            <person name="Powell A.J."/>
            <person name="Barry K."/>
            <person name="Miller A.N."/>
            <person name="Grigoriev I.V."/>
            <person name="Debuchy R."/>
            <person name="Gladieux P."/>
            <person name="Thoren M.H."/>
            <person name="Johannesson H."/>
        </authorList>
    </citation>
    <scope>NUCLEOTIDE SEQUENCE</scope>
    <source>
        <strain evidence="2">CBS 626.80</strain>
    </source>
</reference>
<protein>
    <submittedName>
        <fullName evidence="2">Uncharacterized protein</fullName>
    </submittedName>
</protein>
<feature type="compositionally biased region" description="Basic and acidic residues" evidence="1">
    <location>
        <begin position="232"/>
        <end position="245"/>
    </location>
</feature>
<name>A0AAN6SH38_9PEZI</name>
<dbReference type="EMBL" id="MU859105">
    <property type="protein sequence ID" value="KAK3953450.1"/>
    <property type="molecule type" value="Genomic_DNA"/>
</dbReference>
<evidence type="ECO:0000313" key="2">
    <source>
        <dbReference type="EMBL" id="KAK3953450.1"/>
    </source>
</evidence>
<feature type="region of interest" description="Disordered" evidence="1">
    <location>
        <begin position="1"/>
        <end position="87"/>
    </location>
</feature>
<accession>A0AAN6SH38</accession>
<feature type="compositionally biased region" description="Pro residues" evidence="1">
    <location>
        <begin position="62"/>
        <end position="73"/>
    </location>
</feature>